<evidence type="ECO:0000313" key="5">
    <source>
        <dbReference type="Proteomes" id="UP000006462"/>
    </source>
</evidence>
<keyword evidence="1" id="KW-0285">Flavoprotein</keyword>
<dbReference type="SUPFAM" id="SSF51395">
    <property type="entry name" value="FMN-linked oxidoreductases"/>
    <property type="match status" value="1"/>
</dbReference>
<evidence type="ECO:0000256" key="1">
    <source>
        <dbReference type="ARBA" id="ARBA00022630"/>
    </source>
</evidence>
<dbReference type="Proteomes" id="UP000006462">
    <property type="component" value="Unassembled WGS sequence"/>
</dbReference>
<keyword evidence="2 4" id="KW-0560">Oxidoreductase</keyword>
<reference evidence="4 5" key="1">
    <citation type="submission" date="2009-12" db="EMBL/GenBank/DDBJ databases">
        <authorList>
            <person name="Shrivastava S."/>
            <person name="Madupu R."/>
            <person name="Durkin A.S."/>
            <person name="Torralba M."/>
            <person name="Methe B."/>
            <person name="Sutton G.G."/>
            <person name="Strausberg R.L."/>
            <person name="Nelson K.E."/>
        </authorList>
    </citation>
    <scope>NUCLEOTIDE SEQUENCE [LARGE SCALE GENOMIC DNA]</scope>
    <source>
        <strain evidence="4 5">W5455</strain>
    </source>
</reference>
<proteinExistence type="predicted"/>
<dbReference type="GO" id="GO:0016491">
    <property type="term" value="F:oxidoreductase activity"/>
    <property type="evidence" value="ECO:0007669"/>
    <property type="project" value="UniProtKB-KW"/>
</dbReference>
<name>A0ABM9ZYQ1_9BACT</name>
<dbReference type="InterPro" id="IPR051799">
    <property type="entry name" value="NADH_flavin_oxidoreductase"/>
</dbReference>
<dbReference type="InterPro" id="IPR013785">
    <property type="entry name" value="Aldolase_TIM"/>
</dbReference>
<evidence type="ECO:0000256" key="2">
    <source>
        <dbReference type="ARBA" id="ARBA00023002"/>
    </source>
</evidence>
<dbReference type="Gene3D" id="3.20.20.70">
    <property type="entry name" value="Aldolase class I"/>
    <property type="match status" value="1"/>
</dbReference>
<feature type="domain" description="NADH:flavin oxidoreductase/NADH oxidase N-terminal" evidence="3">
    <location>
        <begin position="50"/>
        <end position="370"/>
    </location>
</feature>
<protein>
    <submittedName>
        <fullName evidence="4">Oxidoreductase, FAD/FMN-binding protein</fullName>
        <ecNumber evidence="4">1.-.-.-</ecNumber>
    </submittedName>
</protein>
<sequence>MYGVRSDSGAVFCRFVPILKSEAGCPIMKAELFFFTKSVLKEAMSMRLLQEPVTIKNVTLKNRLVMPPMATEKADRGAVTAATLAWYDEKSRGGFIGLVETEHCYVSPEGQASPCQLSISRDSDVEGLSRLVRTVHANGSPLVAQLNHAGSLAKEEVTGLPAYGASAVTNPRRGTRAPVALDAAGLDKIVRDFAAAARRAKEAGFDGVELHSAHGYLLDQFYSPLTNRRGDEYGISPENRVRLHGRVIAAVREAVGDDYLVALRLGAGDYMPGGATAEDGARAAAFFERCGVDMISLSGGMCGYMVPGLDGEGYFSRLSAAVKEKVSVPVLLTGGVVTGAGAEKLLREGKADLIGVGRAILKDSGWARRVMGEER</sequence>
<dbReference type="PANTHER" id="PTHR43656:SF2">
    <property type="entry name" value="BINDING OXIDOREDUCTASE, PUTATIVE (AFU_ORTHOLOGUE AFUA_2G08260)-RELATED"/>
    <property type="match status" value="1"/>
</dbReference>
<evidence type="ECO:0000313" key="4">
    <source>
        <dbReference type="EMBL" id="EFB92030.1"/>
    </source>
</evidence>
<dbReference type="EMBL" id="ADFP01000006">
    <property type="protein sequence ID" value="EFB92030.1"/>
    <property type="molecule type" value="Genomic_DNA"/>
</dbReference>
<dbReference type="PANTHER" id="PTHR43656">
    <property type="entry name" value="BINDING OXIDOREDUCTASE, PUTATIVE (AFU_ORTHOLOGUE AFUA_2G08260)-RELATED"/>
    <property type="match status" value="1"/>
</dbReference>
<accession>A0ABM9ZYQ1</accession>
<evidence type="ECO:0000259" key="3">
    <source>
        <dbReference type="Pfam" id="PF00724"/>
    </source>
</evidence>
<dbReference type="EC" id="1.-.-.-" evidence="4"/>
<dbReference type="Pfam" id="PF00724">
    <property type="entry name" value="Oxidored_FMN"/>
    <property type="match status" value="1"/>
</dbReference>
<organism evidence="4 5">
    <name type="scientific">Pyramidobacter piscolens W5455</name>
    <dbReference type="NCBI Taxonomy" id="352165"/>
    <lineage>
        <taxon>Bacteria</taxon>
        <taxon>Thermotogati</taxon>
        <taxon>Synergistota</taxon>
        <taxon>Synergistia</taxon>
        <taxon>Synergistales</taxon>
        <taxon>Dethiosulfovibrionaceae</taxon>
        <taxon>Pyramidobacter</taxon>
    </lineage>
</organism>
<gene>
    <name evidence="4" type="ORF">HMPREF7215_1910</name>
</gene>
<keyword evidence="5" id="KW-1185">Reference proteome</keyword>
<comment type="caution">
    <text evidence="4">The sequence shown here is derived from an EMBL/GenBank/DDBJ whole genome shotgun (WGS) entry which is preliminary data.</text>
</comment>
<dbReference type="CDD" id="cd02803">
    <property type="entry name" value="OYE_like_FMN_family"/>
    <property type="match status" value="1"/>
</dbReference>
<dbReference type="InterPro" id="IPR001155">
    <property type="entry name" value="OxRdtase_FMN_N"/>
</dbReference>